<protein>
    <recommendedName>
        <fullName evidence="3">Yippee domain-containing protein</fullName>
    </recommendedName>
</protein>
<keyword evidence="2" id="KW-1185">Reference proteome</keyword>
<evidence type="ECO:0000313" key="1">
    <source>
        <dbReference type="EMBL" id="GIX75279.1"/>
    </source>
</evidence>
<comment type="caution">
    <text evidence="1">The sequence shown here is derived from an EMBL/GenBank/DDBJ whole genome shotgun (WGS) entry which is preliminary data.</text>
</comment>
<dbReference type="AlphaFoldDB" id="A0AAV4MSA5"/>
<evidence type="ECO:0008006" key="3">
    <source>
        <dbReference type="Google" id="ProtNLM"/>
    </source>
</evidence>
<gene>
    <name evidence="1" type="ORF">CEXT_341861</name>
</gene>
<organism evidence="1 2">
    <name type="scientific">Caerostris extrusa</name>
    <name type="common">Bark spider</name>
    <name type="synonym">Caerostris bankana</name>
    <dbReference type="NCBI Taxonomy" id="172846"/>
    <lineage>
        <taxon>Eukaryota</taxon>
        <taxon>Metazoa</taxon>
        <taxon>Ecdysozoa</taxon>
        <taxon>Arthropoda</taxon>
        <taxon>Chelicerata</taxon>
        <taxon>Arachnida</taxon>
        <taxon>Araneae</taxon>
        <taxon>Araneomorphae</taxon>
        <taxon>Entelegynae</taxon>
        <taxon>Araneoidea</taxon>
        <taxon>Araneidae</taxon>
        <taxon>Caerostris</taxon>
    </lineage>
</organism>
<evidence type="ECO:0000313" key="2">
    <source>
        <dbReference type="Proteomes" id="UP001054945"/>
    </source>
</evidence>
<reference evidence="1 2" key="1">
    <citation type="submission" date="2021-06" db="EMBL/GenBank/DDBJ databases">
        <title>Caerostris extrusa draft genome.</title>
        <authorList>
            <person name="Kono N."/>
            <person name="Arakawa K."/>
        </authorList>
    </citation>
    <scope>NUCLEOTIDE SEQUENCE [LARGE SCALE GENOMIC DNA]</scope>
</reference>
<sequence>MCSSCAGCPECLSLTQRIQRHSVFLQILDAHHDFLHLSLAGDEFGVLQPFRLLLLTYFRSSAVSCFHCLQSIGKKYISRFKNCRTMQDLVFEFGNEAYILKLHSEK</sequence>
<accession>A0AAV4MSA5</accession>
<dbReference type="EMBL" id="BPLR01020154">
    <property type="protein sequence ID" value="GIX75279.1"/>
    <property type="molecule type" value="Genomic_DNA"/>
</dbReference>
<proteinExistence type="predicted"/>
<dbReference type="Proteomes" id="UP001054945">
    <property type="component" value="Unassembled WGS sequence"/>
</dbReference>
<name>A0AAV4MSA5_CAEEX</name>